<accession>A0A1M6QKB1</accession>
<name>A0A1M6QKB1_9RHOB</name>
<evidence type="ECO:0000313" key="2">
    <source>
        <dbReference type="EMBL" id="SHK20681.1"/>
    </source>
</evidence>
<dbReference type="Pfam" id="PF10135">
    <property type="entry name" value="Rod-binding"/>
    <property type="match status" value="1"/>
</dbReference>
<dbReference type="STRING" id="1470563.SAMN05444000_12224"/>
<protein>
    <submittedName>
        <fullName evidence="2">Rod binding protein</fullName>
    </submittedName>
</protein>
<sequence length="90" mass="9425">MIPPVSTIPQTTPTEMKLRNAAIELEANFLSEMLKGAGLGQSPDGFGGGTGEDQFSSLLRLEQARAMAKAGGIGLAETLYQALKDTSDDP</sequence>
<evidence type="ECO:0000313" key="3">
    <source>
        <dbReference type="Proteomes" id="UP000183982"/>
    </source>
</evidence>
<dbReference type="AlphaFoldDB" id="A0A1M6QKB1"/>
<gene>
    <name evidence="2" type="ORF">SAMN05444000_12224</name>
</gene>
<reference evidence="3" key="1">
    <citation type="submission" date="2016-11" db="EMBL/GenBank/DDBJ databases">
        <authorList>
            <person name="Varghese N."/>
            <person name="Submissions S."/>
        </authorList>
    </citation>
    <scope>NUCLEOTIDE SEQUENCE [LARGE SCALE GENOMIC DNA]</scope>
    <source>
        <strain evidence="3">DSM 100564</strain>
    </source>
</reference>
<evidence type="ECO:0000259" key="1">
    <source>
        <dbReference type="Pfam" id="PF10135"/>
    </source>
</evidence>
<organism evidence="2 3">
    <name type="scientific">Shimia gijangensis</name>
    <dbReference type="NCBI Taxonomy" id="1470563"/>
    <lineage>
        <taxon>Bacteria</taxon>
        <taxon>Pseudomonadati</taxon>
        <taxon>Pseudomonadota</taxon>
        <taxon>Alphaproteobacteria</taxon>
        <taxon>Rhodobacterales</taxon>
        <taxon>Roseobacteraceae</taxon>
    </lineage>
</organism>
<proteinExistence type="predicted"/>
<dbReference type="EMBL" id="FQZQ01000022">
    <property type="protein sequence ID" value="SHK20681.1"/>
    <property type="molecule type" value="Genomic_DNA"/>
</dbReference>
<keyword evidence="3" id="KW-1185">Reference proteome</keyword>
<dbReference type="InterPro" id="IPR019301">
    <property type="entry name" value="Flagellar_prot_FlgJ_N"/>
</dbReference>
<feature type="domain" description="Flagellar protein FlgJ N-terminal" evidence="1">
    <location>
        <begin position="41"/>
        <end position="81"/>
    </location>
</feature>
<dbReference type="Proteomes" id="UP000183982">
    <property type="component" value="Unassembled WGS sequence"/>
</dbReference>